<keyword evidence="2" id="KW-1185">Reference proteome</keyword>
<reference evidence="1" key="1">
    <citation type="submission" date="2023-11" db="EMBL/GenBank/DDBJ databases">
        <authorList>
            <person name="Poullet M."/>
        </authorList>
    </citation>
    <scope>NUCLEOTIDE SEQUENCE</scope>
    <source>
        <strain evidence="1">E1834</strain>
    </source>
</reference>
<dbReference type="EMBL" id="CAVMJV010000048">
    <property type="protein sequence ID" value="CAK5082703.1"/>
    <property type="molecule type" value="Genomic_DNA"/>
</dbReference>
<dbReference type="Proteomes" id="UP001497535">
    <property type="component" value="Unassembled WGS sequence"/>
</dbReference>
<sequence>MLHMFRDLLSRCPAPKEWSQIRLTQTKIFLKILRFSSAYLQHKFSSEINFSGQLWLECMYSCVAVIKWACLEKGGKIVFMFSLIRNFLVFSRQKRDNRRSYLNRDYYNICKISVRILLSLWHSLSPDQKIQLMPEMISPLLELSLCNNSHIRLLITPIFFDILYTEYFIQNTKTLITPSEVVLRKTFFQKQTQQQNLNKSLFFEEFVKRLDIALDEAKDDFLFGEFKKTLNEIFDEKIITLESEEINAVNVVDSLASITRFFVKVK</sequence>
<evidence type="ECO:0000313" key="2">
    <source>
        <dbReference type="Proteomes" id="UP001497535"/>
    </source>
</evidence>
<proteinExistence type="predicted"/>
<comment type="caution">
    <text evidence="1">The sequence shown here is derived from an EMBL/GenBank/DDBJ whole genome shotgun (WGS) entry which is preliminary data.</text>
</comment>
<gene>
    <name evidence="1" type="ORF">MENTE1834_LOCUS29998</name>
</gene>
<name>A0ACB0ZWV1_MELEN</name>
<organism evidence="1 2">
    <name type="scientific">Meloidogyne enterolobii</name>
    <name type="common">Root-knot nematode worm</name>
    <name type="synonym">Meloidogyne mayaguensis</name>
    <dbReference type="NCBI Taxonomy" id="390850"/>
    <lineage>
        <taxon>Eukaryota</taxon>
        <taxon>Metazoa</taxon>
        <taxon>Ecdysozoa</taxon>
        <taxon>Nematoda</taxon>
        <taxon>Chromadorea</taxon>
        <taxon>Rhabditida</taxon>
        <taxon>Tylenchina</taxon>
        <taxon>Tylenchomorpha</taxon>
        <taxon>Tylenchoidea</taxon>
        <taxon>Meloidogynidae</taxon>
        <taxon>Meloidogyninae</taxon>
        <taxon>Meloidogyne</taxon>
    </lineage>
</organism>
<evidence type="ECO:0000313" key="1">
    <source>
        <dbReference type="EMBL" id="CAK5082703.1"/>
    </source>
</evidence>
<protein>
    <submittedName>
        <fullName evidence="1">Uncharacterized protein</fullName>
    </submittedName>
</protein>
<accession>A0ACB0ZWV1</accession>